<dbReference type="PANTHER" id="PTHR19288:SF25">
    <property type="entry name" value="PHOSPHATIDYLGLYCEROPHOSPHATASE GEP4, MITOCHONDRIAL"/>
    <property type="match status" value="1"/>
</dbReference>
<dbReference type="AlphaFoldDB" id="A0A1X2GK18"/>
<dbReference type="STRING" id="101127.A0A1X2GK18"/>
<gene>
    <name evidence="1" type="ORF">DM01DRAFT_1335006</name>
</gene>
<name>A0A1X2GK18_9FUNG</name>
<dbReference type="GO" id="GO:0008962">
    <property type="term" value="F:phosphatidylglycerophosphatase activity"/>
    <property type="evidence" value="ECO:0007669"/>
    <property type="project" value="EnsemblFungi"/>
</dbReference>
<dbReference type="GO" id="GO:0005759">
    <property type="term" value="C:mitochondrial matrix"/>
    <property type="evidence" value="ECO:0007669"/>
    <property type="project" value="EnsemblFungi"/>
</dbReference>
<dbReference type="GO" id="GO:0031314">
    <property type="term" value="C:extrinsic component of mitochondrial inner membrane"/>
    <property type="evidence" value="ECO:0007669"/>
    <property type="project" value="EnsemblFungi"/>
</dbReference>
<dbReference type="Gene3D" id="3.40.50.1000">
    <property type="entry name" value="HAD superfamily/HAD-like"/>
    <property type="match status" value="1"/>
</dbReference>
<organism evidence="1 2">
    <name type="scientific">Hesseltinella vesiculosa</name>
    <dbReference type="NCBI Taxonomy" id="101127"/>
    <lineage>
        <taxon>Eukaryota</taxon>
        <taxon>Fungi</taxon>
        <taxon>Fungi incertae sedis</taxon>
        <taxon>Mucoromycota</taxon>
        <taxon>Mucoromycotina</taxon>
        <taxon>Mucoromycetes</taxon>
        <taxon>Mucorales</taxon>
        <taxon>Cunninghamellaceae</taxon>
        <taxon>Hesseltinella</taxon>
    </lineage>
</organism>
<proteinExistence type="predicted"/>
<dbReference type="NCBIfam" id="TIGR01668">
    <property type="entry name" value="YqeG_hyp_ppase"/>
    <property type="match status" value="1"/>
</dbReference>
<dbReference type="PANTHER" id="PTHR19288">
    <property type="entry name" value="4-NITROPHENYLPHOSPHATASE-RELATED"/>
    <property type="match status" value="1"/>
</dbReference>
<comment type="caution">
    <text evidence="1">The sequence shown here is derived from an EMBL/GenBank/DDBJ whole genome shotgun (WGS) entry which is preliminary data.</text>
</comment>
<reference evidence="1 2" key="1">
    <citation type="submission" date="2016-07" db="EMBL/GenBank/DDBJ databases">
        <title>Pervasive Adenine N6-methylation of Active Genes in Fungi.</title>
        <authorList>
            <consortium name="DOE Joint Genome Institute"/>
            <person name="Mondo S.J."/>
            <person name="Dannebaum R.O."/>
            <person name="Kuo R.C."/>
            <person name="Labutti K."/>
            <person name="Haridas S."/>
            <person name="Kuo A."/>
            <person name="Salamov A."/>
            <person name="Ahrendt S.R."/>
            <person name="Lipzen A."/>
            <person name="Sullivan W."/>
            <person name="Andreopoulos W.B."/>
            <person name="Clum A."/>
            <person name="Lindquist E."/>
            <person name="Daum C."/>
            <person name="Ramamoorthy G.K."/>
            <person name="Gryganskyi A."/>
            <person name="Culley D."/>
            <person name="Magnuson J.K."/>
            <person name="James T.Y."/>
            <person name="O'Malley M.A."/>
            <person name="Stajich J.E."/>
            <person name="Spatafora J.W."/>
            <person name="Visel A."/>
            <person name="Grigoriev I.V."/>
        </authorList>
    </citation>
    <scope>NUCLEOTIDE SEQUENCE [LARGE SCALE GENOMIC DNA]</scope>
    <source>
        <strain evidence="1 2">NRRL 3301</strain>
    </source>
</reference>
<dbReference type="SUPFAM" id="SSF56784">
    <property type="entry name" value="HAD-like"/>
    <property type="match status" value="1"/>
</dbReference>
<dbReference type="Proteomes" id="UP000242146">
    <property type="component" value="Unassembled WGS sequence"/>
</dbReference>
<keyword evidence="2" id="KW-1185">Reference proteome</keyword>
<dbReference type="GO" id="GO:0032049">
    <property type="term" value="P:cardiolipin biosynthetic process"/>
    <property type="evidence" value="ECO:0007669"/>
    <property type="project" value="EnsemblFungi"/>
</dbReference>
<evidence type="ECO:0000313" key="2">
    <source>
        <dbReference type="Proteomes" id="UP000242146"/>
    </source>
</evidence>
<protein>
    <submittedName>
        <fullName evidence="1">HAD-superfamily phosphatase</fullName>
    </submittedName>
</protein>
<accession>A0A1X2GK18</accession>
<dbReference type="EMBL" id="MCGT01000011">
    <property type="protein sequence ID" value="ORX55616.1"/>
    <property type="molecule type" value="Genomic_DNA"/>
</dbReference>
<dbReference type="OrthoDB" id="198652at2759"/>
<dbReference type="Pfam" id="PF09419">
    <property type="entry name" value="PGP_phosphatase"/>
    <property type="match status" value="1"/>
</dbReference>
<dbReference type="InterPro" id="IPR023214">
    <property type="entry name" value="HAD_sf"/>
</dbReference>
<sequence length="209" mass="23617">MGQSLNWAGILNTFRVLANPSLVMPQLIVKDIREIPFQQLKSKGIKVMAFDKDNCLTAPYETHIHPPFEEAWQRCKDTFGADHIIIVSNSAGTPDDKNGEKAKKAEQELGVHVLRHETKKPSGGDTLMLHVQEPGSHIAMVGDRLLTDIVYGNLNGNLTIWTKQVITEKGDNRPAVLIRRWEHQLMKILTHLDVQPYPHPFFTANDKKN</sequence>
<evidence type="ECO:0000313" key="1">
    <source>
        <dbReference type="EMBL" id="ORX55616.1"/>
    </source>
</evidence>
<dbReference type="InterPro" id="IPR027706">
    <property type="entry name" value="PGP_Pase"/>
</dbReference>
<dbReference type="InterPro" id="IPR010021">
    <property type="entry name" value="PGPP1/Gep4"/>
</dbReference>
<dbReference type="InterPro" id="IPR036412">
    <property type="entry name" value="HAD-like_sf"/>
</dbReference>